<reference evidence="1" key="1">
    <citation type="submission" date="2018-05" db="EMBL/GenBank/DDBJ databases">
        <authorList>
            <person name="Lanie J.A."/>
            <person name="Ng W.-L."/>
            <person name="Kazmierczak K.M."/>
            <person name="Andrzejewski T.M."/>
            <person name="Davidsen T.M."/>
            <person name="Wayne K.J."/>
            <person name="Tettelin H."/>
            <person name="Glass J.I."/>
            <person name="Rusch D."/>
            <person name="Podicherti R."/>
            <person name="Tsui H.-C.T."/>
            <person name="Winkler M.E."/>
        </authorList>
    </citation>
    <scope>NUCLEOTIDE SEQUENCE</scope>
    <source>
        <strain evidence="1">KNB</strain>
    </source>
</reference>
<organism evidence="1">
    <name type="scientific">Candidatus Nitrotoga fabula</name>
    <dbReference type="NCBI Taxonomy" id="2182327"/>
    <lineage>
        <taxon>Bacteria</taxon>
        <taxon>Pseudomonadati</taxon>
        <taxon>Pseudomonadota</taxon>
        <taxon>Betaproteobacteria</taxon>
        <taxon>Nitrosomonadales</taxon>
        <taxon>Gallionellaceae</taxon>
        <taxon>Candidatus Nitrotoga</taxon>
    </lineage>
</organism>
<gene>
    <name evidence="1" type="ORF">NITFAB_0070</name>
</gene>
<accession>A0A2X0SAJ9</accession>
<evidence type="ECO:0000313" key="1">
    <source>
        <dbReference type="EMBL" id="SPS04481.1"/>
    </source>
</evidence>
<dbReference type="EMBL" id="LS423452">
    <property type="protein sequence ID" value="SPS04481.1"/>
    <property type="molecule type" value="Genomic_DNA"/>
</dbReference>
<proteinExistence type="predicted"/>
<sequence length="47" mass="5381">MQIVYAMSSLRMQSDILFDISSQEKMLIGSIHLLTDDEISNRCQGYV</sequence>
<dbReference type="AlphaFoldDB" id="A0A2X0SAJ9"/>
<name>A0A2X0SAJ9_9PROT</name>
<protein>
    <submittedName>
        <fullName evidence="1">Uncharacterized protein</fullName>
    </submittedName>
</protein>